<evidence type="ECO:0000313" key="2">
    <source>
        <dbReference type="EMBL" id="QKJ25631.1"/>
    </source>
</evidence>
<keyword evidence="1" id="KW-1133">Transmembrane helix</keyword>
<dbReference type="EMBL" id="CP054056">
    <property type="protein sequence ID" value="QKJ25631.1"/>
    <property type="molecule type" value="Genomic_DNA"/>
</dbReference>
<dbReference type="AlphaFoldDB" id="A0A7D4TJF9"/>
<evidence type="ECO:0000256" key="1">
    <source>
        <dbReference type="SAM" id="Phobius"/>
    </source>
</evidence>
<accession>A0A7D4TJF9</accession>
<sequence>MDFSEDRGAVTAEFMLLFPTVIVALAGALTVFQLGLDRLELSRLAFFQARSLAIGGELSSVEGVRFTPSDDGRMLCVEATKTSLFRLSESGCYLKHGS</sequence>
<keyword evidence="3" id="KW-1185">Reference proteome</keyword>
<evidence type="ECO:0008006" key="4">
    <source>
        <dbReference type="Google" id="ProtNLM"/>
    </source>
</evidence>
<feature type="transmembrane region" description="Helical" evidence="1">
    <location>
        <begin position="14"/>
        <end position="36"/>
    </location>
</feature>
<proteinExistence type="predicted"/>
<keyword evidence="1" id="KW-0812">Transmembrane</keyword>
<protein>
    <recommendedName>
        <fullName evidence="4">TadE-like protein</fullName>
    </recommendedName>
</protein>
<name>A0A7D4TJF9_9MICO</name>
<reference evidence="2 3" key="1">
    <citation type="submission" date="2020-05" db="EMBL/GenBank/DDBJ databases">
        <title>Aquirufa sp. strain 15G-AUS-rot a new Aquirufa species.</title>
        <authorList>
            <person name="Pitt A."/>
            <person name="Hahn M.W."/>
        </authorList>
    </citation>
    <scope>NUCLEOTIDE SEQUENCE [LARGE SCALE GENOMIC DNA]</scope>
    <source>
        <strain evidence="2 3">15G-AUS-rot</strain>
    </source>
</reference>
<dbReference type="RefSeq" id="WP_173493928.1">
    <property type="nucleotide sequence ID" value="NZ_CP054056.1"/>
</dbReference>
<dbReference type="Proteomes" id="UP000501003">
    <property type="component" value="Chromosome"/>
</dbReference>
<dbReference type="KEGG" id="aqg:HRU87_05545"/>
<evidence type="ECO:0000313" key="3">
    <source>
        <dbReference type="Proteomes" id="UP000501003"/>
    </source>
</evidence>
<organism evidence="2 3">
    <name type="scientific">Aquiluna borgnonia</name>
    <dbReference type="NCBI Taxonomy" id="2499157"/>
    <lineage>
        <taxon>Bacteria</taxon>
        <taxon>Bacillati</taxon>
        <taxon>Actinomycetota</taxon>
        <taxon>Actinomycetes</taxon>
        <taxon>Micrococcales</taxon>
        <taxon>Microbacteriaceae</taxon>
        <taxon>Luna cluster</taxon>
        <taxon>Luna-1 subcluster</taxon>
        <taxon>Aquiluna</taxon>
    </lineage>
</organism>
<keyword evidence="1" id="KW-0472">Membrane</keyword>
<gene>
    <name evidence="2" type="ORF">HRU87_05545</name>
</gene>